<feature type="binding site" evidence="6">
    <location>
        <position position="80"/>
    </location>
    <ligand>
        <name>Fe cation</name>
        <dbReference type="ChEBI" id="CHEBI:24875"/>
        <label>1</label>
    </ligand>
</feature>
<proteinExistence type="inferred from homology"/>
<dbReference type="InterPro" id="IPR009078">
    <property type="entry name" value="Ferritin-like_SF"/>
</dbReference>
<reference evidence="9" key="1">
    <citation type="submission" date="2021-01" db="EMBL/GenBank/DDBJ databases">
        <authorList>
            <person name="Corre E."/>
            <person name="Pelletier E."/>
            <person name="Niang G."/>
            <person name="Scheremetjew M."/>
            <person name="Finn R."/>
            <person name="Kale V."/>
            <person name="Holt S."/>
            <person name="Cochrane G."/>
            <person name="Meng A."/>
            <person name="Brown T."/>
            <person name="Cohen L."/>
        </authorList>
    </citation>
    <scope>NUCLEOTIDE SEQUENCE</scope>
    <source>
        <strain evidence="9">CCMP1661</strain>
    </source>
</reference>
<dbReference type="GO" id="GO:0006879">
    <property type="term" value="P:intracellular iron ion homeostasis"/>
    <property type="evidence" value="ECO:0007669"/>
    <property type="project" value="UniProtKB-KW"/>
</dbReference>
<dbReference type="Pfam" id="PF00210">
    <property type="entry name" value="Ferritin"/>
    <property type="match status" value="1"/>
</dbReference>
<evidence type="ECO:0000313" key="9">
    <source>
        <dbReference type="EMBL" id="CAD9863594.1"/>
    </source>
</evidence>
<keyword evidence="4 7" id="KW-0560">Oxidoreductase</keyword>
<dbReference type="PANTHER" id="PTHR11431:SF75">
    <property type="entry name" value="FERRITIN"/>
    <property type="match status" value="1"/>
</dbReference>
<dbReference type="InterPro" id="IPR012347">
    <property type="entry name" value="Ferritin-like"/>
</dbReference>
<protein>
    <recommendedName>
        <fullName evidence="7">Ferritin</fullName>
        <ecNumber evidence="7">1.16.3.1</ecNumber>
    </recommendedName>
</protein>
<name>A0A7S2Y175_9STRA</name>
<evidence type="ECO:0000256" key="2">
    <source>
        <dbReference type="ARBA" id="ARBA00022434"/>
    </source>
</evidence>
<dbReference type="AlphaFoldDB" id="A0A7S2Y175"/>
<evidence type="ECO:0000256" key="6">
    <source>
        <dbReference type="PIRSR" id="PIRSR601519-1"/>
    </source>
</evidence>
<feature type="binding site" evidence="6">
    <location>
        <position position="158"/>
    </location>
    <ligand>
        <name>Fe cation</name>
        <dbReference type="ChEBI" id="CHEBI:24875"/>
        <label>1</label>
    </ligand>
</feature>
<sequence length="195" mass="21904">MLSNLRLSSSRCHVGRLAFSRLMSSSGVQRNFPRDLEKSLNEHANKELAASNMYLSMALKSDSMNLPGFYKYFKAQSEEEREHAVQFLTFINQCGGEAKLLDQAAPSLDTWSSVGDMATAALQTEMEVSESIKSCMDVAQMQRRYGVTQFLSNFALNQIEEEDNAQTLCEQVVDYDHVRGLIHHLDKIIGKKAGK</sequence>
<feature type="binding site" evidence="6">
    <location>
        <position position="83"/>
    </location>
    <ligand>
        <name>Fe cation</name>
        <dbReference type="ChEBI" id="CHEBI:24875"/>
        <label>1</label>
    </ligand>
</feature>
<dbReference type="EC" id="1.16.3.1" evidence="7"/>
<feature type="binding site" evidence="6">
    <location>
        <position position="125"/>
    </location>
    <ligand>
        <name>Fe cation</name>
        <dbReference type="ChEBI" id="CHEBI:24875"/>
        <label>1</label>
    </ligand>
</feature>
<evidence type="ECO:0000256" key="4">
    <source>
        <dbReference type="ARBA" id="ARBA00023002"/>
    </source>
</evidence>
<feature type="binding site" evidence="6">
    <location>
        <position position="47"/>
    </location>
    <ligand>
        <name>Fe cation</name>
        <dbReference type="ChEBI" id="CHEBI:24875"/>
        <label>1</label>
    </ligand>
</feature>
<keyword evidence="3 6" id="KW-0479">Metal-binding</keyword>
<dbReference type="Gene3D" id="1.20.1260.10">
    <property type="match status" value="1"/>
</dbReference>
<dbReference type="SUPFAM" id="SSF47240">
    <property type="entry name" value="Ferritin-like"/>
    <property type="match status" value="1"/>
</dbReference>
<feature type="domain" description="Ferritin-like diiron" evidence="8">
    <location>
        <begin position="30"/>
        <end position="176"/>
    </location>
</feature>
<dbReference type="InterPro" id="IPR008331">
    <property type="entry name" value="Ferritin_DPS_dom"/>
</dbReference>
<dbReference type="InterPro" id="IPR009040">
    <property type="entry name" value="Ferritin-like_diiron"/>
</dbReference>
<evidence type="ECO:0000256" key="1">
    <source>
        <dbReference type="ARBA" id="ARBA00007513"/>
    </source>
</evidence>
<dbReference type="GO" id="GO:0008199">
    <property type="term" value="F:ferric iron binding"/>
    <property type="evidence" value="ECO:0007669"/>
    <property type="project" value="InterPro"/>
</dbReference>
<organism evidence="9">
    <name type="scientific">Fibrocapsa japonica</name>
    <dbReference type="NCBI Taxonomy" id="94617"/>
    <lineage>
        <taxon>Eukaryota</taxon>
        <taxon>Sar</taxon>
        <taxon>Stramenopiles</taxon>
        <taxon>Ochrophyta</taxon>
        <taxon>Raphidophyceae</taxon>
        <taxon>Chattonellales</taxon>
        <taxon>Chattonellaceae</taxon>
        <taxon>Fibrocapsa</taxon>
    </lineage>
</organism>
<dbReference type="CDD" id="cd01055">
    <property type="entry name" value="Nonheme_Ferritin"/>
    <property type="match status" value="1"/>
</dbReference>
<dbReference type="GO" id="GO:0005737">
    <property type="term" value="C:cytoplasm"/>
    <property type="evidence" value="ECO:0007669"/>
    <property type="project" value="TreeGrafter"/>
</dbReference>
<evidence type="ECO:0000256" key="5">
    <source>
        <dbReference type="ARBA" id="ARBA00023004"/>
    </source>
</evidence>
<gene>
    <name evidence="9" type="ORF">FJAP1339_LOCUS5989</name>
</gene>
<keyword evidence="5 6" id="KW-0408">Iron</keyword>
<dbReference type="InterPro" id="IPR001519">
    <property type="entry name" value="Ferritin"/>
</dbReference>
<dbReference type="PANTHER" id="PTHR11431">
    <property type="entry name" value="FERRITIN"/>
    <property type="match status" value="1"/>
</dbReference>
<dbReference type="InterPro" id="IPR041719">
    <property type="entry name" value="Ferritin_prok"/>
</dbReference>
<evidence type="ECO:0000256" key="7">
    <source>
        <dbReference type="RuleBase" id="RU361145"/>
    </source>
</evidence>
<keyword evidence="2 7" id="KW-0409">Iron storage</keyword>
<comment type="catalytic activity">
    <reaction evidence="7">
        <text>4 Fe(2+) + O2 + 4 H(+) = 4 Fe(3+) + 2 H2O</text>
        <dbReference type="Rhea" id="RHEA:11148"/>
        <dbReference type="ChEBI" id="CHEBI:15377"/>
        <dbReference type="ChEBI" id="CHEBI:15378"/>
        <dbReference type="ChEBI" id="CHEBI:15379"/>
        <dbReference type="ChEBI" id="CHEBI:29033"/>
        <dbReference type="ChEBI" id="CHEBI:29034"/>
        <dbReference type="EC" id="1.16.3.1"/>
    </reaction>
</comment>
<comment type="function">
    <text evidence="7">Stores iron in a soluble, non-toxic, readily available form. Important for iron homeostasis. Iron is taken up in the ferrous form and deposited as ferric hydroxides after oxidation.</text>
</comment>
<dbReference type="GO" id="GO:0004322">
    <property type="term" value="F:ferroxidase activity"/>
    <property type="evidence" value="ECO:0007669"/>
    <property type="project" value="UniProtKB-EC"/>
</dbReference>
<dbReference type="GO" id="GO:0008198">
    <property type="term" value="F:ferrous iron binding"/>
    <property type="evidence" value="ECO:0007669"/>
    <property type="project" value="TreeGrafter"/>
</dbReference>
<comment type="similarity">
    <text evidence="1 7">Belongs to the ferritin family.</text>
</comment>
<evidence type="ECO:0000259" key="8">
    <source>
        <dbReference type="PROSITE" id="PS50905"/>
    </source>
</evidence>
<dbReference type="EMBL" id="HBHR01012280">
    <property type="protein sequence ID" value="CAD9863594.1"/>
    <property type="molecule type" value="Transcribed_RNA"/>
</dbReference>
<dbReference type="GO" id="GO:0006826">
    <property type="term" value="P:iron ion transport"/>
    <property type="evidence" value="ECO:0007669"/>
    <property type="project" value="InterPro"/>
</dbReference>
<dbReference type="PROSITE" id="PS50905">
    <property type="entry name" value="FERRITIN_LIKE"/>
    <property type="match status" value="1"/>
</dbReference>
<evidence type="ECO:0000256" key="3">
    <source>
        <dbReference type="ARBA" id="ARBA00022723"/>
    </source>
</evidence>
<accession>A0A7S2Y175</accession>